<name>A0A507CHC9_9FUNG</name>
<dbReference type="OrthoDB" id="10255646at2759"/>
<keyword evidence="2" id="KW-1185">Reference proteome</keyword>
<proteinExistence type="predicted"/>
<comment type="caution">
    <text evidence="1">The sequence shown here is derived from an EMBL/GenBank/DDBJ whole genome shotgun (WGS) entry which is preliminary data.</text>
</comment>
<evidence type="ECO:0000313" key="2">
    <source>
        <dbReference type="Proteomes" id="UP000319731"/>
    </source>
</evidence>
<protein>
    <recommendedName>
        <fullName evidence="3">Bet v I/Major latex protein domain-containing protein</fullName>
    </recommendedName>
</protein>
<organism evidence="1 2">
    <name type="scientific">Synchytrium microbalum</name>
    <dbReference type="NCBI Taxonomy" id="1806994"/>
    <lineage>
        <taxon>Eukaryota</taxon>
        <taxon>Fungi</taxon>
        <taxon>Fungi incertae sedis</taxon>
        <taxon>Chytridiomycota</taxon>
        <taxon>Chytridiomycota incertae sedis</taxon>
        <taxon>Chytridiomycetes</taxon>
        <taxon>Synchytriales</taxon>
        <taxon>Synchytriaceae</taxon>
        <taxon>Synchytrium</taxon>
    </lineage>
</organism>
<reference evidence="1 2" key="1">
    <citation type="journal article" date="2019" name="Sci. Rep.">
        <title>Comparative genomics of chytrid fungi reveal insights into the obligate biotrophic and pathogenic lifestyle of Synchytrium endobioticum.</title>
        <authorList>
            <person name="van de Vossenberg B.T.L.H."/>
            <person name="Warris S."/>
            <person name="Nguyen H.D.T."/>
            <person name="van Gent-Pelzer M.P.E."/>
            <person name="Joly D.L."/>
            <person name="van de Geest H.C."/>
            <person name="Bonants P.J.M."/>
            <person name="Smith D.S."/>
            <person name="Levesque C.A."/>
            <person name="van der Lee T.A.J."/>
        </authorList>
    </citation>
    <scope>NUCLEOTIDE SEQUENCE [LARGE SCALE GENOMIC DNA]</scope>
    <source>
        <strain evidence="1 2">JEL517</strain>
    </source>
</reference>
<dbReference type="PANTHER" id="PTHR39332">
    <property type="entry name" value="BLL4707 PROTEIN"/>
    <property type="match status" value="1"/>
</dbReference>
<sequence length="146" mass="16251">MSFIASASTQTSSIVVHYPLETVWADVRTLAFGWKAIKDIKGNVNEVGGTRTVSFKDTTIQTWKLLELSDLDHFVTWEIVDSEPSIAIMAASNTIKLRRVTHDNSTFIEWSTYLPSADTTANALEDAKFKKAEAFEDLVAHLSAKK</sequence>
<dbReference type="SUPFAM" id="SSF55961">
    <property type="entry name" value="Bet v1-like"/>
    <property type="match status" value="1"/>
</dbReference>
<evidence type="ECO:0000313" key="1">
    <source>
        <dbReference type="EMBL" id="TPX37476.1"/>
    </source>
</evidence>
<accession>A0A507CHC9</accession>
<dbReference type="InterPro" id="IPR023393">
    <property type="entry name" value="START-like_dom_sf"/>
</dbReference>
<gene>
    <name evidence="1" type="ORF">SmJEL517_g00563</name>
</gene>
<dbReference type="RefSeq" id="XP_031027387.1">
    <property type="nucleotide sequence ID" value="XM_031166492.1"/>
</dbReference>
<dbReference type="Gene3D" id="3.30.530.20">
    <property type="match status" value="1"/>
</dbReference>
<dbReference type="GeneID" id="42001789"/>
<dbReference type="AlphaFoldDB" id="A0A507CHC9"/>
<dbReference type="EMBL" id="QEAO01000002">
    <property type="protein sequence ID" value="TPX37476.1"/>
    <property type="molecule type" value="Genomic_DNA"/>
</dbReference>
<dbReference type="PANTHER" id="PTHR39332:SF7">
    <property type="entry name" value="SRPBCC FAMILY PROTEIN"/>
    <property type="match status" value="1"/>
</dbReference>
<dbReference type="Proteomes" id="UP000319731">
    <property type="component" value="Unassembled WGS sequence"/>
</dbReference>
<evidence type="ECO:0008006" key="3">
    <source>
        <dbReference type="Google" id="ProtNLM"/>
    </source>
</evidence>